<sequence length="141" mass="14978">MFTGGAVSIRSRLLPCLVGFVITSVWARTNGFSFLTTTSEGSVLSAPLSPWCLLYSSGSVGSLLLMLLLFWVALRAPPVPNPCPWAFAFGGFIDSIGSVCNTLAVSMFCLRFSSVNSISLCFLINSLFGTVVLRTLASPAL</sequence>
<feature type="transmembrane region" description="Helical" evidence="1">
    <location>
        <begin position="86"/>
        <end position="108"/>
    </location>
</feature>
<reference evidence="2" key="1">
    <citation type="submission" date="2018-01" db="EMBL/GenBank/DDBJ databases">
        <title>An insight into the sialome of Amazonian anophelines.</title>
        <authorList>
            <person name="Ribeiro J.M."/>
            <person name="Scarpassa V."/>
            <person name="Calvo E."/>
        </authorList>
    </citation>
    <scope>NUCLEOTIDE SEQUENCE</scope>
    <source>
        <tissue evidence="2">Salivary glands</tissue>
    </source>
</reference>
<evidence type="ECO:0000256" key="1">
    <source>
        <dbReference type="SAM" id="Phobius"/>
    </source>
</evidence>
<name>A0A2M3ZNP9_9DIPT</name>
<dbReference type="EMBL" id="GGFM01009361">
    <property type="protein sequence ID" value="MBW30112.1"/>
    <property type="molecule type" value="Transcribed_RNA"/>
</dbReference>
<accession>A0A2M3ZNP9</accession>
<feature type="transmembrane region" description="Helical" evidence="1">
    <location>
        <begin position="114"/>
        <end position="137"/>
    </location>
</feature>
<keyword evidence="1" id="KW-1133">Transmembrane helix</keyword>
<organism evidence="2">
    <name type="scientific">Anopheles braziliensis</name>
    <dbReference type="NCBI Taxonomy" id="58242"/>
    <lineage>
        <taxon>Eukaryota</taxon>
        <taxon>Metazoa</taxon>
        <taxon>Ecdysozoa</taxon>
        <taxon>Arthropoda</taxon>
        <taxon>Hexapoda</taxon>
        <taxon>Insecta</taxon>
        <taxon>Pterygota</taxon>
        <taxon>Neoptera</taxon>
        <taxon>Endopterygota</taxon>
        <taxon>Diptera</taxon>
        <taxon>Nematocera</taxon>
        <taxon>Culicoidea</taxon>
        <taxon>Culicidae</taxon>
        <taxon>Anophelinae</taxon>
        <taxon>Anopheles</taxon>
    </lineage>
</organism>
<proteinExistence type="predicted"/>
<keyword evidence="1" id="KW-0812">Transmembrane</keyword>
<feature type="transmembrane region" description="Helical" evidence="1">
    <location>
        <begin position="51"/>
        <end position="74"/>
    </location>
</feature>
<dbReference type="AlphaFoldDB" id="A0A2M3ZNP9"/>
<keyword evidence="1" id="KW-0472">Membrane</keyword>
<evidence type="ECO:0000313" key="2">
    <source>
        <dbReference type="EMBL" id="MBW30112.1"/>
    </source>
</evidence>
<protein>
    <submittedName>
        <fullName evidence="2">Putative secreted peptide</fullName>
    </submittedName>
</protein>